<proteinExistence type="predicted"/>
<dbReference type="PANTHER" id="PTHR30441">
    <property type="entry name" value="DUF748 DOMAIN-CONTAINING PROTEIN"/>
    <property type="match status" value="1"/>
</dbReference>
<evidence type="ECO:0000313" key="3">
    <source>
        <dbReference type="Proteomes" id="UP001223743"/>
    </source>
</evidence>
<reference evidence="2 3" key="1">
    <citation type="submission" date="2023-07" db="EMBL/GenBank/DDBJ databases">
        <title>Genomic Encyclopedia of Type Strains, Phase IV (KMG-IV): sequencing the most valuable type-strain genomes for metagenomic binning, comparative biology and taxonomic classification.</title>
        <authorList>
            <person name="Goeker M."/>
        </authorList>
    </citation>
    <scope>NUCLEOTIDE SEQUENCE [LARGE SCALE GENOMIC DNA]</scope>
    <source>
        <strain evidence="2 3">B1-1</strain>
    </source>
</reference>
<evidence type="ECO:0000256" key="1">
    <source>
        <dbReference type="SAM" id="MobiDB-lite"/>
    </source>
</evidence>
<feature type="region of interest" description="Disordered" evidence="1">
    <location>
        <begin position="130"/>
        <end position="153"/>
    </location>
</feature>
<gene>
    <name evidence="2" type="ORF">QO015_000677</name>
</gene>
<dbReference type="PANTHER" id="PTHR30441:SF4">
    <property type="entry name" value="PROTEIN ASMA"/>
    <property type="match status" value="1"/>
</dbReference>
<dbReference type="Proteomes" id="UP001223743">
    <property type="component" value="Unassembled WGS sequence"/>
</dbReference>
<comment type="caution">
    <text evidence="2">The sequence shown here is derived from an EMBL/GenBank/DDBJ whole genome shotgun (WGS) entry which is preliminary data.</text>
</comment>
<evidence type="ECO:0008006" key="4">
    <source>
        <dbReference type="Google" id="ProtNLM"/>
    </source>
</evidence>
<sequence length="1128" mass="117744">MVRLASAAVVLMVVLVVAGAAILAVGPVDLGVLRERVEQSVRNQVGPGYEVSVGGASIDVDPVMGLMARIDEIRVRDASGTSVAHVPTARFGIDPLSLLRLRLDISEIEISEPDISLVRGDDGRIFLGMPGRPAPPPPAVSASAQPERSPVDDLTPPVPPAIKALDGGFPDLFTALHILNRALDPAIDAAIDRNFHSLGIDAATIHIWDAKRLQQREFPHTDIALTLDTGGTVKASFSTSGYSGRWGIVGERAVDPKSGERTLSMSFSQLTIADIEPNFGRPESLVQSDIPLFGRATVVLEADGDVKDAQLRFDLGAGQFVSGFGKDTVLLDEATIRVHWDVAKRTLVLEPSRFQFGPTHAILTGEIRPLGDQSDGRYSFDFESRGAYLAADSNSPPIVADRIALVGKADFPGKRIDITDFDITTPVASVAAAGTIGLDGPTPSLALSASFTPMSISALKQIWPPTLAGPARKWVMEHVSGGHISAARFESAVPGGVLFTGERVTMPEDYMRLDARLEDVTFTTVGTIPPITGVSGNAVVAGSTFGIDIDRGTITAPNGKSVAITNGIFAVPNTAQPNAESRIEAEFEGDVGAIAQIANSEPMRALSRNGLDPVDLSGSGKGSLSISMPLKPGLLPSDIQWRASLDTTGFASAAPIEGRKVAAGAFSMIATPQAFSIAGKATINGVPATIDLTQPIGDHDGDGSSDEARRSVQLILDAAARKRLGIGLDNVIGGTLGASITDLSDGRKGQHYVFDLKQARLVLQPLGWSKGVGVPAKLEFDLLPRDQGGYLVENMVATGEGFGFRGKAVLDAKYGVVSAEIDDVALRKGDDVSVTLTRKGGGYGIVVRGAAFDARGLIASFKQGAVAPNDAAPDLSIDARIDQIAGFGKAKLGKAAIVIETSGGTVDRATLKGALPGGPITMTYTDAGAGGAALDLQSTDAGNAIAFVDLYRRISGGQLRLTGTRSGARGPMNGVFDIAQFAIVDESSMRKLVSASNGTGENAQPSGLDPDHVPFDRARIDYTKRGSVIVINDGVLRGATVGATLNGTIDLARQVVQIAGTYLPAYAVNNLFGRVPLLGLALGGGSQGGLFGVTFKVEGPIASPSLTVNPLSMITPGIFRKIFEFPIN</sequence>
<name>A0ABU0M283_9HYPH</name>
<organism evidence="2 3">
    <name type="scientific">Kaistia geumhonensis</name>
    <dbReference type="NCBI Taxonomy" id="410839"/>
    <lineage>
        <taxon>Bacteria</taxon>
        <taxon>Pseudomonadati</taxon>
        <taxon>Pseudomonadota</taxon>
        <taxon>Alphaproteobacteria</taxon>
        <taxon>Hyphomicrobiales</taxon>
        <taxon>Kaistiaceae</taxon>
        <taxon>Kaistia</taxon>
    </lineage>
</organism>
<accession>A0ABU0M283</accession>
<dbReference type="InterPro" id="IPR052894">
    <property type="entry name" value="AsmA-related"/>
</dbReference>
<evidence type="ECO:0000313" key="2">
    <source>
        <dbReference type="EMBL" id="MDQ0515064.1"/>
    </source>
</evidence>
<dbReference type="RefSeq" id="WP_307288498.1">
    <property type="nucleotide sequence ID" value="NZ_JAUSWJ010000001.1"/>
</dbReference>
<keyword evidence="3" id="KW-1185">Reference proteome</keyword>
<protein>
    <recommendedName>
        <fullName evidence="4">DUF3971 domain-containing protein</fullName>
    </recommendedName>
</protein>
<dbReference type="EMBL" id="JAUSWJ010000001">
    <property type="protein sequence ID" value="MDQ0515064.1"/>
    <property type="molecule type" value="Genomic_DNA"/>
</dbReference>